<keyword evidence="1" id="KW-0472">Membrane</keyword>
<evidence type="ECO:0000313" key="2">
    <source>
        <dbReference type="EMBL" id="KKM74953.1"/>
    </source>
</evidence>
<comment type="caution">
    <text evidence="2">The sequence shown here is derived from an EMBL/GenBank/DDBJ whole genome shotgun (WGS) entry which is preliminary data.</text>
</comment>
<reference evidence="2" key="1">
    <citation type="journal article" date="2015" name="Nature">
        <title>Complex archaea that bridge the gap between prokaryotes and eukaryotes.</title>
        <authorList>
            <person name="Spang A."/>
            <person name="Saw J.H."/>
            <person name="Jorgensen S.L."/>
            <person name="Zaremba-Niedzwiedzka K."/>
            <person name="Martijn J."/>
            <person name="Lind A.E."/>
            <person name="van Eijk R."/>
            <person name="Schleper C."/>
            <person name="Guy L."/>
            <person name="Ettema T.J."/>
        </authorList>
    </citation>
    <scope>NUCLEOTIDE SEQUENCE</scope>
</reference>
<accession>A0A0F9JYY5</accession>
<name>A0A0F9JYY5_9ZZZZ</name>
<keyword evidence="1" id="KW-0812">Transmembrane</keyword>
<gene>
    <name evidence="2" type="ORF">LCGC14_1395150</name>
</gene>
<proteinExistence type="predicted"/>
<evidence type="ECO:0000256" key="1">
    <source>
        <dbReference type="SAM" id="Phobius"/>
    </source>
</evidence>
<feature type="transmembrane region" description="Helical" evidence="1">
    <location>
        <begin position="6"/>
        <end position="27"/>
    </location>
</feature>
<keyword evidence="1" id="KW-1133">Transmembrane helix</keyword>
<dbReference type="AlphaFoldDB" id="A0A0F9JYY5"/>
<dbReference type="EMBL" id="LAZR01009056">
    <property type="protein sequence ID" value="KKM74953.1"/>
    <property type="molecule type" value="Genomic_DNA"/>
</dbReference>
<sequence>MFVLSIIVRVFLGILALAFVGLMWSLFRAWKAEDAEWQAVMDEQNARWDEELPLLRKILHASASEYEGMNLAEAMAKARASAALKKEKSDGA</sequence>
<protein>
    <submittedName>
        <fullName evidence="2">Uncharacterized protein</fullName>
    </submittedName>
</protein>
<organism evidence="2">
    <name type="scientific">marine sediment metagenome</name>
    <dbReference type="NCBI Taxonomy" id="412755"/>
    <lineage>
        <taxon>unclassified sequences</taxon>
        <taxon>metagenomes</taxon>
        <taxon>ecological metagenomes</taxon>
    </lineage>
</organism>